<name>A0AAD4MYF0_9BILA</name>
<gene>
    <name evidence="1" type="ORF">DdX_12089</name>
</gene>
<sequence length="81" mass="8942">MWNKSVASWTSSQPATTGKNLLHDHLSFATTRWTIGSANSIGLIGANCRTFARFSVTLIWRPRNKLSVIEIAFCMPSSSVN</sequence>
<dbReference type="Proteomes" id="UP001201812">
    <property type="component" value="Unassembled WGS sequence"/>
</dbReference>
<evidence type="ECO:0000313" key="1">
    <source>
        <dbReference type="EMBL" id="KAI1708140.1"/>
    </source>
</evidence>
<protein>
    <submittedName>
        <fullName evidence="1">Uncharacterized protein</fullName>
    </submittedName>
</protein>
<dbReference type="EMBL" id="JAKKPZ010000037">
    <property type="protein sequence ID" value="KAI1708140.1"/>
    <property type="molecule type" value="Genomic_DNA"/>
</dbReference>
<evidence type="ECO:0000313" key="2">
    <source>
        <dbReference type="Proteomes" id="UP001201812"/>
    </source>
</evidence>
<reference evidence="1" key="1">
    <citation type="submission" date="2022-01" db="EMBL/GenBank/DDBJ databases">
        <title>Genome Sequence Resource for Two Populations of Ditylenchus destructor, the Migratory Endoparasitic Phytonematode.</title>
        <authorList>
            <person name="Zhang H."/>
            <person name="Lin R."/>
            <person name="Xie B."/>
        </authorList>
    </citation>
    <scope>NUCLEOTIDE SEQUENCE</scope>
    <source>
        <strain evidence="1">BazhouSP</strain>
    </source>
</reference>
<organism evidence="1 2">
    <name type="scientific">Ditylenchus destructor</name>
    <dbReference type="NCBI Taxonomy" id="166010"/>
    <lineage>
        <taxon>Eukaryota</taxon>
        <taxon>Metazoa</taxon>
        <taxon>Ecdysozoa</taxon>
        <taxon>Nematoda</taxon>
        <taxon>Chromadorea</taxon>
        <taxon>Rhabditida</taxon>
        <taxon>Tylenchina</taxon>
        <taxon>Tylenchomorpha</taxon>
        <taxon>Sphaerularioidea</taxon>
        <taxon>Anguinidae</taxon>
        <taxon>Anguininae</taxon>
        <taxon>Ditylenchus</taxon>
    </lineage>
</organism>
<comment type="caution">
    <text evidence="1">The sequence shown here is derived from an EMBL/GenBank/DDBJ whole genome shotgun (WGS) entry which is preliminary data.</text>
</comment>
<dbReference type="AlphaFoldDB" id="A0AAD4MYF0"/>
<keyword evidence="2" id="KW-1185">Reference proteome</keyword>
<proteinExistence type="predicted"/>
<accession>A0AAD4MYF0</accession>